<name>A0AAD7GVS3_MYCRO</name>
<proteinExistence type="predicted"/>
<dbReference type="Proteomes" id="UP001221757">
    <property type="component" value="Unassembled WGS sequence"/>
</dbReference>
<evidence type="ECO:0000313" key="1">
    <source>
        <dbReference type="EMBL" id="KAJ7706176.1"/>
    </source>
</evidence>
<comment type="caution">
    <text evidence="1">The sequence shown here is derived from an EMBL/GenBank/DDBJ whole genome shotgun (WGS) entry which is preliminary data.</text>
</comment>
<protein>
    <submittedName>
        <fullName evidence="1">Uncharacterized protein</fullName>
    </submittedName>
</protein>
<gene>
    <name evidence="1" type="ORF">B0H17DRAFT_614243</name>
</gene>
<reference evidence="1" key="1">
    <citation type="submission" date="2023-03" db="EMBL/GenBank/DDBJ databases">
        <title>Massive genome expansion in bonnet fungi (Mycena s.s.) driven by repeated elements and novel gene families across ecological guilds.</title>
        <authorList>
            <consortium name="Lawrence Berkeley National Laboratory"/>
            <person name="Harder C.B."/>
            <person name="Miyauchi S."/>
            <person name="Viragh M."/>
            <person name="Kuo A."/>
            <person name="Thoen E."/>
            <person name="Andreopoulos B."/>
            <person name="Lu D."/>
            <person name="Skrede I."/>
            <person name="Drula E."/>
            <person name="Henrissat B."/>
            <person name="Morin E."/>
            <person name="Kohler A."/>
            <person name="Barry K."/>
            <person name="LaButti K."/>
            <person name="Morin E."/>
            <person name="Salamov A."/>
            <person name="Lipzen A."/>
            <person name="Mereny Z."/>
            <person name="Hegedus B."/>
            <person name="Baldrian P."/>
            <person name="Stursova M."/>
            <person name="Weitz H."/>
            <person name="Taylor A."/>
            <person name="Grigoriev I.V."/>
            <person name="Nagy L.G."/>
            <person name="Martin F."/>
            <person name="Kauserud H."/>
        </authorList>
    </citation>
    <scope>NUCLEOTIDE SEQUENCE</scope>
    <source>
        <strain evidence="1">CBHHK067</strain>
    </source>
</reference>
<sequence>MIGTGGYDKIGDTFSQVSFRVRLITLEQHLDALVHLKNIEPTDALALRKFTQPYHVNLMHMVRFDDVITAVPQAYLRRLFIRGAAVQCCHNQPVIDGFYVAYGGDLDKACDLSKFMIIAWQSKAKATAGSPEELVAGLTGPMQIDAAGKLSKSAQLVIIMDLNTKSVFMGKGDQYLQVTQRKAKVPEYTSSAKMLRAPPAPWGGYATSPHQEPETWCVNVRGHGTASYPCTDATSNELTAPDFSALFEELEPDIEANAIITEASQSAKMALQPLSHF</sequence>
<organism evidence="1 2">
    <name type="scientific">Mycena rosella</name>
    <name type="common">Pink bonnet</name>
    <name type="synonym">Agaricus rosellus</name>
    <dbReference type="NCBI Taxonomy" id="1033263"/>
    <lineage>
        <taxon>Eukaryota</taxon>
        <taxon>Fungi</taxon>
        <taxon>Dikarya</taxon>
        <taxon>Basidiomycota</taxon>
        <taxon>Agaricomycotina</taxon>
        <taxon>Agaricomycetes</taxon>
        <taxon>Agaricomycetidae</taxon>
        <taxon>Agaricales</taxon>
        <taxon>Marasmiineae</taxon>
        <taxon>Mycenaceae</taxon>
        <taxon>Mycena</taxon>
    </lineage>
</organism>
<keyword evidence="2" id="KW-1185">Reference proteome</keyword>
<dbReference type="AlphaFoldDB" id="A0AAD7GVS3"/>
<evidence type="ECO:0000313" key="2">
    <source>
        <dbReference type="Proteomes" id="UP001221757"/>
    </source>
</evidence>
<dbReference type="EMBL" id="JARKIE010000007">
    <property type="protein sequence ID" value="KAJ7706176.1"/>
    <property type="molecule type" value="Genomic_DNA"/>
</dbReference>
<accession>A0AAD7GVS3</accession>